<comment type="caution">
    <text evidence="3">The sequence shown here is derived from an EMBL/GenBank/DDBJ whole genome shotgun (WGS) entry which is preliminary data.</text>
</comment>
<proteinExistence type="predicted"/>
<dbReference type="AlphaFoldDB" id="A0A6M2BQY6"/>
<evidence type="ECO:0000313" key="3">
    <source>
        <dbReference type="EMBL" id="NGY04493.1"/>
    </source>
</evidence>
<accession>A0A6M2BQY6</accession>
<feature type="chain" id="PRO_5027095448" evidence="2">
    <location>
        <begin position="23"/>
        <end position="128"/>
    </location>
</feature>
<keyword evidence="2" id="KW-0732">Signal</keyword>
<sequence>MNRARAWMAVIVTLALAPPLWAAQPSDGYCADAVDFAMRTAERRDAGKSQASIETSIRQSPEVFKQQYPDLEPADMQALVLQVFRNRWSRFGAARETARSCARRLGTALPPGVAPPAAPVIADPQART</sequence>
<protein>
    <submittedName>
        <fullName evidence="3">Uncharacterized protein</fullName>
    </submittedName>
</protein>
<dbReference type="Proteomes" id="UP000472676">
    <property type="component" value="Unassembled WGS sequence"/>
</dbReference>
<feature type="compositionally biased region" description="Low complexity" evidence="1">
    <location>
        <begin position="119"/>
        <end position="128"/>
    </location>
</feature>
<name>A0A6M2BQY6_9GAMM</name>
<evidence type="ECO:0000256" key="1">
    <source>
        <dbReference type="SAM" id="MobiDB-lite"/>
    </source>
</evidence>
<keyword evidence="4" id="KW-1185">Reference proteome</keyword>
<feature type="signal peptide" evidence="2">
    <location>
        <begin position="1"/>
        <end position="22"/>
    </location>
</feature>
<dbReference type="RefSeq" id="WP_166253967.1">
    <property type="nucleotide sequence ID" value="NZ_JAAMOW010000003.1"/>
</dbReference>
<evidence type="ECO:0000313" key="4">
    <source>
        <dbReference type="Proteomes" id="UP000472676"/>
    </source>
</evidence>
<evidence type="ECO:0000256" key="2">
    <source>
        <dbReference type="SAM" id="SignalP"/>
    </source>
</evidence>
<feature type="region of interest" description="Disordered" evidence="1">
    <location>
        <begin position="107"/>
        <end position="128"/>
    </location>
</feature>
<organism evidence="3 4">
    <name type="scientific">Solimonas terrae</name>
    <dbReference type="NCBI Taxonomy" id="1396819"/>
    <lineage>
        <taxon>Bacteria</taxon>
        <taxon>Pseudomonadati</taxon>
        <taxon>Pseudomonadota</taxon>
        <taxon>Gammaproteobacteria</taxon>
        <taxon>Nevskiales</taxon>
        <taxon>Nevskiaceae</taxon>
        <taxon>Solimonas</taxon>
    </lineage>
</organism>
<dbReference type="EMBL" id="JAAMOW010000003">
    <property type="protein sequence ID" value="NGY04493.1"/>
    <property type="molecule type" value="Genomic_DNA"/>
</dbReference>
<reference evidence="3 4" key="1">
    <citation type="journal article" date="2014" name="Int. J. Syst. Evol. Microbiol.">
        <title>Solimonas terrae sp. nov., isolated from soil.</title>
        <authorList>
            <person name="Kim S.J."/>
            <person name="Moon J.Y."/>
            <person name="Weon H.Y."/>
            <person name="Ahn J.H."/>
            <person name="Chen W.M."/>
            <person name="Kwon S.W."/>
        </authorList>
    </citation>
    <scope>NUCLEOTIDE SEQUENCE [LARGE SCALE GENOMIC DNA]</scope>
    <source>
        <strain evidence="3 4">KIS83-12</strain>
    </source>
</reference>
<gene>
    <name evidence="3" type="ORF">G7Y85_06950</name>
</gene>